<dbReference type="SUPFAM" id="SSF55874">
    <property type="entry name" value="ATPase domain of HSP90 chaperone/DNA topoisomerase II/histidine kinase"/>
    <property type="match status" value="1"/>
</dbReference>
<gene>
    <name evidence="1" type="ORF">BJY22_000048</name>
</gene>
<dbReference type="GO" id="GO:0016301">
    <property type="term" value="F:kinase activity"/>
    <property type="evidence" value="ECO:0007669"/>
    <property type="project" value="UniProtKB-KW"/>
</dbReference>
<evidence type="ECO:0000313" key="2">
    <source>
        <dbReference type="Proteomes" id="UP000555407"/>
    </source>
</evidence>
<proteinExistence type="predicted"/>
<evidence type="ECO:0000313" key="1">
    <source>
        <dbReference type="EMBL" id="NIK54331.1"/>
    </source>
</evidence>
<keyword evidence="1" id="KW-0418">Kinase</keyword>
<accession>A0A7X5V533</accession>
<dbReference type="RefSeq" id="WP_202890934.1">
    <property type="nucleotide sequence ID" value="NZ_JAASRO010000001.1"/>
</dbReference>
<keyword evidence="2" id="KW-1185">Reference proteome</keyword>
<protein>
    <submittedName>
        <fullName evidence="1">Signal transduction histidine kinase</fullName>
    </submittedName>
</protein>
<dbReference type="AlphaFoldDB" id="A0A7X5V533"/>
<dbReference type="Gene3D" id="3.30.565.10">
    <property type="entry name" value="Histidine kinase-like ATPase, C-terminal domain"/>
    <property type="match status" value="1"/>
</dbReference>
<comment type="caution">
    <text evidence="1">The sequence shown here is derived from an EMBL/GenBank/DDBJ whole genome shotgun (WGS) entry which is preliminary data.</text>
</comment>
<organism evidence="1 2">
    <name type="scientific">Kribbella shirazensis</name>
    <dbReference type="NCBI Taxonomy" id="1105143"/>
    <lineage>
        <taxon>Bacteria</taxon>
        <taxon>Bacillati</taxon>
        <taxon>Actinomycetota</taxon>
        <taxon>Actinomycetes</taxon>
        <taxon>Propionibacteriales</taxon>
        <taxon>Kribbellaceae</taxon>
        <taxon>Kribbella</taxon>
    </lineage>
</organism>
<dbReference type="EMBL" id="JAASRO010000001">
    <property type="protein sequence ID" value="NIK54331.1"/>
    <property type="molecule type" value="Genomic_DNA"/>
</dbReference>
<keyword evidence="1" id="KW-0808">Transferase</keyword>
<reference evidence="1 2" key="1">
    <citation type="submission" date="2020-03" db="EMBL/GenBank/DDBJ databases">
        <title>Sequencing the genomes of 1000 actinobacteria strains.</title>
        <authorList>
            <person name="Klenk H.-P."/>
        </authorList>
    </citation>
    <scope>NUCLEOTIDE SEQUENCE [LARGE SCALE GENOMIC DNA]</scope>
    <source>
        <strain evidence="1 2">DSM 45490</strain>
    </source>
</reference>
<dbReference type="Proteomes" id="UP000555407">
    <property type="component" value="Unassembled WGS sequence"/>
</dbReference>
<name>A0A7X5V533_9ACTN</name>
<sequence length="50" mass="5566">MVPFRTRSPTLGSGLGLLGLTERAELIGGRLEHLSLNGHFVVRAWLPWPR</sequence>
<dbReference type="InterPro" id="IPR036890">
    <property type="entry name" value="HATPase_C_sf"/>
</dbReference>